<name>A0AAE8YNK6_9CAUD</name>
<dbReference type="Proteomes" id="UP000827807">
    <property type="component" value="Segment"/>
</dbReference>
<keyword evidence="2" id="KW-1185">Reference proteome</keyword>
<dbReference type="EMBL" id="OL615010">
    <property type="protein sequence ID" value="UGO46649.1"/>
    <property type="molecule type" value="Genomic_DNA"/>
</dbReference>
<proteinExistence type="predicted"/>
<sequence length="102" mass="11918">MNMSEWPAAVRTFALSTTSPTVIYWLLNWSHSGIVCRLAISRVLEMIEEKRCSNCGCVKPLSQFHKYTGKTARSPDGYRAECKSCRNKKERERQRRYRAEQK</sequence>
<evidence type="ECO:0000313" key="2">
    <source>
        <dbReference type="Proteomes" id="UP000827807"/>
    </source>
</evidence>
<accession>A0AAE8YNK6</accession>
<protein>
    <submittedName>
        <fullName evidence="1">Uncharacterized protein</fullName>
    </submittedName>
</protein>
<organism evidence="1 2">
    <name type="scientific">Shigella phage vB_SboD_StarDew</name>
    <dbReference type="NCBI Taxonomy" id="2902747"/>
    <lineage>
        <taxon>Viruses</taxon>
        <taxon>Duplodnaviria</taxon>
        <taxon>Heunggongvirae</taxon>
        <taxon>Uroviricota</taxon>
        <taxon>Caudoviricetes</taxon>
        <taxon>Dhillonvirus</taxon>
        <taxon>Dhillonvirus stardew</taxon>
    </lineage>
</organism>
<gene>
    <name evidence="1" type="ORF">STARDEW_38</name>
</gene>
<reference evidence="1 2" key="1">
    <citation type="submission" date="2021-11" db="EMBL/GenBank/DDBJ databases">
        <authorList>
            <person name="Thurgood T.L."/>
            <person name="Thompson D.W."/>
            <person name="Green C."/>
            <person name="Huhem E."/>
            <person name="Johnson L."/>
            <person name="Tayler S."/>
            <person name="Taylor A."/>
            <person name="Grose J.H."/>
        </authorList>
    </citation>
    <scope>NUCLEOTIDE SEQUENCE [LARGE SCALE GENOMIC DNA]</scope>
</reference>
<evidence type="ECO:0000313" key="1">
    <source>
        <dbReference type="EMBL" id="UGO46649.1"/>
    </source>
</evidence>